<evidence type="ECO:0000256" key="1">
    <source>
        <dbReference type="ARBA" id="ARBA00022679"/>
    </source>
</evidence>
<feature type="transmembrane region" description="Helical" evidence="4">
    <location>
        <begin position="45"/>
        <end position="65"/>
    </location>
</feature>
<dbReference type="SUPFAM" id="SSF55874">
    <property type="entry name" value="ATPase domain of HSP90 chaperone/DNA topoisomerase II/histidine kinase"/>
    <property type="match status" value="1"/>
</dbReference>
<keyword evidence="3" id="KW-0902">Two-component regulatory system</keyword>
<dbReference type="GO" id="GO:0016301">
    <property type="term" value="F:kinase activity"/>
    <property type="evidence" value="ECO:0007669"/>
    <property type="project" value="UniProtKB-KW"/>
</dbReference>
<comment type="caution">
    <text evidence="6">The sequence shown here is derived from an EMBL/GenBank/DDBJ whole genome shotgun (WGS) entry which is preliminary data.</text>
</comment>
<feature type="transmembrane region" description="Helical" evidence="4">
    <location>
        <begin position="108"/>
        <end position="128"/>
    </location>
</feature>
<dbReference type="EMBL" id="PGEZ01000001">
    <property type="protein sequence ID" value="PJJ56053.1"/>
    <property type="molecule type" value="Genomic_DNA"/>
</dbReference>
<dbReference type="Proteomes" id="UP000230842">
    <property type="component" value="Unassembled WGS sequence"/>
</dbReference>
<keyword evidence="1" id="KW-0808">Transferase</keyword>
<dbReference type="RefSeq" id="WP_100414265.1">
    <property type="nucleotide sequence ID" value="NZ_PGEZ01000001.1"/>
</dbReference>
<feature type="transmembrane region" description="Helical" evidence="4">
    <location>
        <begin position="149"/>
        <end position="169"/>
    </location>
</feature>
<feature type="transmembrane region" description="Helical" evidence="4">
    <location>
        <begin position="72"/>
        <end position="88"/>
    </location>
</feature>
<evidence type="ECO:0000256" key="4">
    <source>
        <dbReference type="SAM" id="Phobius"/>
    </source>
</evidence>
<keyword evidence="4" id="KW-1133">Transmembrane helix</keyword>
<dbReference type="PANTHER" id="PTHR24421:SF61">
    <property type="entry name" value="OXYGEN SENSOR HISTIDINE KINASE NREB"/>
    <property type="match status" value="1"/>
</dbReference>
<dbReference type="Pfam" id="PF19354">
    <property type="entry name" value="DUF5931"/>
    <property type="match status" value="1"/>
</dbReference>
<keyword evidence="4" id="KW-0472">Membrane</keyword>
<evidence type="ECO:0000313" key="7">
    <source>
        <dbReference type="Proteomes" id="UP000230842"/>
    </source>
</evidence>
<protein>
    <submittedName>
        <fullName evidence="6">Signal transduction histidine kinase</fullName>
    </submittedName>
</protein>
<dbReference type="InterPro" id="IPR045975">
    <property type="entry name" value="DUF5931"/>
</dbReference>
<evidence type="ECO:0000259" key="5">
    <source>
        <dbReference type="Pfam" id="PF19354"/>
    </source>
</evidence>
<accession>A0A2M9BDN5</accession>
<dbReference type="Gene3D" id="3.30.565.10">
    <property type="entry name" value="Histidine kinase-like ATPase, C-terminal domain"/>
    <property type="match status" value="1"/>
</dbReference>
<reference evidence="6 7" key="1">
    <citation type="submission" date="2017-11" db="EMBL/GenBank/DDBJ databases">
        <title>Genomic Encyclopedia of Archaeal and Bacterial Type Strains, Phase II (KMG-II): From Individual Species to Whole Genera.</title>
        <authorList>
            <person name="Goeker M."/>
        </authorList>
    </citation>
    <scope>NUCLEOTIDE SEQUENCE [LARGE SCALE GENOMIC DNA]</scope>
    <source>
        <strain evidence="6 7">DSM 27763</strain>
    </source>
</reference>
<dbReference type="GO" id="GO:0000160">
    <property type="term" value="P:phosphorelay signal transduction system"/>
    <property type="evidence" value="ECO:0007669"/>
    <property type="project" value="UniProtKB-KW"/>
</dbReference>
<keyword evidence="4" id="KW-0812">Transmembrane</keyword>
<evidence type="ECO:0000256" key="2">
    <source>
        <dbReference type="ARBA" id="ARBA00022777"/>
    </source>
</evidence>
<gene>
    <name evidence="6" type="ORF">CLV56_0257</name>
</gene>
<sequence>MDRVARAAQQVDDQFYRVFTVLRAITLAYAVGVNAARWRDFEHPTAAWVLIGVMVVWSGLVTWLYEPRRRRGWVFIADMVVTVTLLRSTEYVHTDEMLASSTNTLTTYWVTTVVLCWAVHWGVTGGLLGTAIVQSVDVTLRPGIDSSTVGNIFLMVLAAMLVGYCAHVLRVAAVGRVEAERAAAVAAERERLARAVHDGVLQVLALVQRRGRELGGEAAELGRLAGEQEVELRRLIQSRSLGPDPTVAGSGGLVDLGRALDELGTAAVTVATPSRPVLLPADVVEEVVAAVRACCVNTRMHAGPGALVWILLEEGRDEVVVSVRDDGPGIPPGRLVEAVGEGRLGVTQSIQGRIRDLGGVATLLEDGAQGCEWELRVPASGLGEDASER</sequence>
<dbReference type="OrthoDB" id="5181554at2"/>
<keyword evidence="7" id="KW-1185">Reference proteome</keyword>
<organism evidence="6 7">
    <name type="scientific">Mumia flava</name>
    <dbReference type="NCBI Taxonomy" id="1348852"/>
    <lineage>
        <taxon>Bacteria</taxon>
        <taxon>Bacillati</taxon>
        <taxon>Actinomycetota</taxon>
        <taxon>Actinomycetes</taxon>
        <taxon>Propionibacteriales</taxon>
        <taxon>Nocardioidaceae</taxon>
        <taxon>Mumia</taxon>
    </lineage>
</organism>
<feature type="domain" description="DUF5931" evidence="5">
    <location>
        <begin position="10"/>
        <end position="171"/>
    </location>
</feature>
<keyword evidence="2 6" id="KW-0418">Kinase</keyword>
<dbReference type="NCBIfam" id="NF047322">
    <property type="entry name" value="HK_morpho_MacS"/>
    <property type="match status" value="1"/>
</dbReference>
<name>A0A2M9BDN5_9ACTN</name>
<dbReference type="InterPro" id="IPR036890">
    <property type="entry name" value="HATPase_C_sf"/>
</dbReference>
<evidence type="ECO:0000313" key="6">
    <source>
        <dbReference type="EMBL" id="PJJ56053.1"/>
    </source>
</evidence>
<evidence type="ECO:0000256" key="3">
    <source>
        <dbReference type="ARBA" id="ARBA00023012"/>
    </source>
</evidence>
<dbReference type="AlphaFoldDB" id="A0A2M9BDN5"/>
<dbReference type="PANTHER" id="PTHR24421">
    <property type="entry name" value="NITRATE/NITRITE SENSOR PROTEIN NARX-RELATED"/>
    <property type="match status" value="1"/>
</dbReference>
<proteinExistence type="predicted"/>
<dbReference type="InterPro" id="IPR050482">
    <property type="entry name" value="Sensor_HK_TwoCompSys"/>
</dbReference>
<feature type="transmembrane region" description="Helical" evidence="4">
    <location>
        <begin position="21"/>
        <end position="39"/>
    </location>
</feature>